<evidence type="ECO:0000313" key="1">
    <source>
        <dbReference type="EMBL" id="TGB00740.1"/>
    </source>
</evidence>
<sequence length="198" mass="23839">MFDEHENRPQLKLTIEIRKPVYAQDRTVRDAIPRKLWNAVRQLVHEENGFQCEICGGGDETSLHAHEVWEYDEEQFVLILEEIQSLCKLCHDLKHFHHAVLRIQDRRVREFVMRKLKKHFMKVNECTEKEFQRHYLNQLAKSDESPAERSLEDMLERKEEMQREAFLLRQDWRFSVGDEVPYKEEIESSLADKGLLFE</sequence>
<evidence type="ECO:0000313" key="2">
    <source>
        <dbReference type="Proteomes" id="UP000297982"/>
    </source>
</evidence>
<dbReference type="Proteomes" id="UP000297982">
    <property type="component" value="Unassembled WGS sequence"/>
</dbReference>
<reference evidence="1 2" key="1">
    <citation type="journal article" date="2003" name="Int. J. Syst. Evol. Microbiol.">
        <title>Halobacillus salinus sp. nov., isolated from a salt lake on the coast of the East Sea in Korea.</title>
        <authorList>
            <person name="Yoon J.H."/>
            <person name="Kang K.H."/>
            <person name="Park Y.H."/>
        </authorList>
    </citation>
    <scope>NUCLEOTIDE SEQUENCE [LARGE SCALE GENOMIC DNA]</scope>
    <source>
        <strain evidence="1 2">HSL-3</strain>
    </source>
</reference>
<gene>
    <name evidence="1" type="ORF">E4663_19180</name>
</gene>
<dbReference type="AlphaFoldDB" id="A0A4Z0GWC3"/>
<dbReference type="STRING" id="192814.GCA_900166575_00276"/>
<keyword evidence="2" id="KW-1185">Reference proteome</keyword>
<name>A0A4Z0GWC3_9BACI</name>
<proteinExistence type="predicted"/>
<protein>
    <recommendedName>
        <fullName evidence="3">HNH endonuclease</fullName>
    </recommendedName>
</protein>
<evidence type="ECO:0008006" key="3">
    <source>
        <dbReference type="Google" id="ProtNLM"/>
    </source>
</evidence>
<dbReference type="RefSeq" id="WP_135328786.1">
    <property type="nucleotide sequence ID" value="NZ_SRJC01000011.1"/>
</dbReference>
<accession>A0A4Z0GWC3</accession>
<organism evidence="1 2">
    <name type="scientific">Halobacillus salinus</name>
    <dbReference type="NCBI Taxonomy" id="192814"/>
    <lineage>
        <taxon>Bacteria</taxon>
        <taxon>Bacillati</taxon>
        <taxon>Bacillota</taxon>
        <taxon>Bacilli</taxon>
        <taxon>Bacillales</taxon>
        <taxon>Bacillaceae</taxon>
        <taxon>Halobacillus</taxon>
    </lineage>
</organism>
<comment type="caution">
    <text evidence="1">The sequence shown here is derived from an EMBL/GenBank/DDBJ whole genome shotgun (WGS) entry which is preliminary data.</text>
</comment>
<dbReference type="EMBL" id="SRJC01000011">
    <property type="protein sequence ID" value="TGB00740.1"/>
    <property type="molecule type" value="Genomic_DNA"/>
</dbReference>